<gene>
    <name evidence="3" type="ORF">MCHLO_00112</name>
</gene>
<organism evidence="3 4">
    <name type="scientific">Mycena chlorophos</name>
    <name type="common">Agaric fungus</name>
    <name type="synonym">Agaricus chlorophos</name>
    <dbReference type="NCBI Taxonomy" id="658473"/>
    <lineage>
        <taxon>Eukaryota</taxon>
        <taxon>Fungi</taxon>
        <taxon>Dikarya</taxon>
        <taxon>Basidiomycota</taxon>
        <taxon>Agaricomycotina</taxon>
        <taxon>Agaricomycetes</taxon>
        <taxon>Agaricomycetidae</taxon>
        <taxon>Agaricales</taxon>
        <taxon>Marasmiineae</taxon>
        <taxon>Mycenaceae</taxon>
        <taxon>Mycena</taxon>
    </lineage>
</organism>
<protein>
    <submittedName>
        <fullName evidence="3">Uncharacterized protein</fullName>
    </submittedName>
</protein>
<evidence type="ECO:0000313" key="4">
    <source>
        <dbReference type="Proteomes" id="UP000815677"/>
    </source>
</evidence>
<evidence type="ECO:0000256" key="1">
    <source>
        <dbReference type="SAM" id="Coils"/>
    </source>
</evidence>
<name>A0ABQ0KW08_MYCCL</name>
<evidence type="ECO:0000256" key="2">
    <source>
        <dbReference type="SAM" id="MobiDB-lite"/>
    </source>
</evidence>
<accession>A0ABQ0KW08</accession>
<evidence type="ECO:0000313" key="3">
    <source>
        <dbReference type="EMBL" id="GAT42397.1"/>
    </source>
</evidence>
<keyword evidence="1" id="KW-0175">Coiled coil</keyword>
<feature type="region of interest" description="Disordered" evidence="2">
    <location>
        <begin position="155"/>
        <end position="177"/>
    </location>
</feature>
<dbReference type="Proteomes" id="UP000815677">
    <property type="component" value="Unassembled WGS sequence"/>
</dbReference>
<dbReference type="EMBL" id="DF837870">
    <property type="protein sequence ID" value="GAT42397.1"/>
    <property type="molecule type" value="Genomic_DNA"/>
</dbReference>
<feature type="coiled-coil region" evidence="1">
    <location>
        <begin position="345"/>
        <end position="379"/>
    </location>
</feature>
<proteinExistence type="predicted"/>
<keyword evidence="4" id="KW-1185">Reference proteome</keyword>
<reference evidence="3" key="1">
    <citation type="submission" date="2014-09" db="EMBL/GenBank/DDBJ databases">
        <title>Genome sequence of the luminous mushroom Mycena chlorophos for searching fungal bioluminescence genes.</title>
        <authorList>
            <person name="Tanaka Y."/>
            <person name="Kasuga D."/>
            <person name="Oba Y."/>
            <person name="Hase S."/>
            <person name="Sato K."/>
            <person name="Oba Y."/>
            <person name="Sakakibara Y."/>
        </authorList>
    </citation>
    <scope>NUCLEOTIDE SEQUENCE</scope>
</reference>
<sequence length="400" mass="42159">MPATAPSLDDSRALLELLVLRRGLAATAAITDASARAQQLLELSQRLIAFCPLIPRLLNRDELHRVVLGLRGAIINTAKALGHMPRDPVFTLVFDVAGRLHQLRIDSLRDSERRVEGELSRLGYQPFSAAAKQVQAWRAVVLQNARPTSVKFEDGVKLEDGPGRTPASPPSRPQSTTSLVTVLLTREPSPDSAIPVPACRDADPGPNSLNVLAAVAANAARPASATGHKRGLSIPDLLGPEVSPKRARIISPAPVAAAPVVAAPQPLPAAVVAPPPPIALPALPPVAVIAPARVPPLAPAPPPLYRAAAAPAAVPFPFPPPPAAAATRPGPGPVGFLAPPWEQPARGLRANIAQIDHRVAELMNERARIEASYRRLTGDTCPLYVHSQAHLLTPLNRAQL</sequence>